<dbReference type="RefSeq" id="XP_028153623.1">
    <property type="nucleotide sequence ID" value="XM_028297822.1"/>
</dbReference>
<proteinExistence type="predicted"/>
<reference evidence="2" key="1">
    <citation type="submission" date="2025-08" db="UniProtKB">
        <authorList>
            <consortium name="RefSeq"/>
        </authorList>
    </citation>
    <scope>IDENTIFICATION</scope>
    <source>
        <tissue evidence="2">Whole insect</tissue>
    </source>
</reference>
<evidence type="ECO:0000313" key="2">
    <source>
        <dbReference type="RefSeq" id="XP_028153623.1"/>
    </source>
</evidence>
<gene>
    <name evidence="2" type="primary">LOC114347088</name>
</gene>
<accession>A0A6P7H7C8</accession>
<dbReference type="AlphaFoldDB" id="A0A6P7H7C8"/>
<sequence length="141" mass="16349">MWMCYVSEIEVVDLKSGVQNLRQTFENLAWDADHEAMYGAIRICASYTNNQICLHAFISLLKEVNLDRYLYRIKKYIPKVLYQFDEDSTSNDQNGKLSKDDDDIDDDDDDADITTPTKKFKIKEEPKFSDDGDSDDGKKKN</sequence>
<dbReference type="InParanoid" id="A0A6P7H7C8"/>
<name>A0A6P7H7C8_DIAVI</name>
<feature type="compositionally biased region" description="Acidic residues" evidence="1">
    <location>
        <begin position="100"/>
        <end position="112"/>
    </location>
</feature>
<feature type="compositionally biased region" description="Basic and acidic residues" evidence="1">
    <location>
        <begin position="122"/>
        <end position="141"/>
    </location>
</feature>
<evidence type="ECO:0000256" key="1">
    <source>
        <dbReference type="SAM" id="MobiDB-lite"/>
    </source>
</evidence>
<protein>
    <submittedName>
        <fullName evidence="2">Uncharacterized protein LOC114347088 isoform X2</fullName>
    </submittedName>
</protein>
<feature type="region of interest" description="Disordered" evidence="1">
    <location>
        <begin position="86"/>
        <end position="141"/>
    </location>
</feature>
<organism evidence="2">
    <name type="scientific">Diabrotica virgifera virgifera</name>
    <name type="common">western corn rootworm</name>
    <dbReference type="NCBI Taxonomy" id="50390"/>
    <lineage>
        <taxon>Eukaryota</taxon>
        <taxon>Metazoa</taxon>
        <taxon>Ecdysozoa</taxon>
        <taxon>Arthropoda</taxon>
        <taxon>Hexapoda</taxon>
        <taxon>Insecta</taxon>
        <taxon>Pterygota</taxon>
        <taxon>Neoptera</taxon>
        <taxon>Endopterygota</taxon>
        <taxon>Coleoptera</taxon>
        <taxon>Polyphaga</taxon>
        <taxon>Cucujiformia</taxon>
        <taxon>Chrysomeloidea</taxon>
        <taxon>Chrysomelidae</taxon>
        <taxon>Galerucinae</taxon>
        <taxon>Diabroticina</taxon>
        <taxon>Diabroticites</taxon>
        <taxon>Diabrotica</taxon>
    </lineage>
</organism>